<sequence>MKCKAVNHYGRPITVKVSFKEKANKEAANFDVHNFYYLVGLEFNENVSDLKRALKDYKRPASIYENCPYNSGKKYKFCCMNKKIELDIYKTR</sequence>
<accession>A0A9Q5SFU0</accession>
<evidence type="ECO:0000313" key="2">
    <source>
        <dbReference type="Proteomes" id="UP000194733"/>
    </source>
</evidence>
<organism evidence="1 2">
    <name type="scientific">Bacillus thuringiensis serovar sooncheon</name>
    <dbReference type="NCBI Taxonomy" id="180891"/>
    <lineage>
        <taxon>Bacteria</taxon>
        <taxon>Bacillati</taxon>
        <taxon>Bacillota</taxon>
        <taxon>Bacilli</taxon>
        <taxon>Bacillales</taxon>
        <taxon>Bacillaceae</taxon>
        <taxon>Bacillus</taxon>
        <taxon>Bacillus cereus group</taxon>
    </lineage>
</organism>
<gene>
    <name evidence="1" type="ORF">BK724_25220</name>
</gene>
<dbReference type="GO" id="GO:0003677">
    <property type="term" value="F:DNA binding"/>
    <property type="evidence" value="ECO:0007669"/>
    <property type="project" value="UniProtKB-KW"/>
</dbReference>
<comment type="caution">
    <text evidence="1">The sequence shown here is derived from an EMBL/GenBank/DDBJ whole genome shotgun (WGS) entry which is preliminary data.</text>
</comment>
<dbReference type="AlphaFoldDB" id="A0A9Q5SFU0"/>
<protein>
    <submittedName>
        <fullName evidence="1">DNA-binding protein</fullName>
    </submittedName>
</protein>
<keyword evidence="1" id="KW-0238">DNA-binding</keyword>
<name>A0A9Q5SFU0_BACTU</name>
<dbReference type="EMBL" id="NFCY01000029">
    <property type="protein sequence ID" value="OTX42711.1"/>
    <property type="molecule type" value="Genomic_DNA"/>
</dbReference>
<dbReference type="Proteomes" id="UP000194733">
    <property type="component" value="Unassembled WGS sequence"/>
</dbReference>
<reference evidence="1 2" key="1">
    <citation type="submission" date="2016-10" db="EMBL/GenBank/DDBJ databases">
        <title>Comparative genomics of Bacillus thuringiensis reveals a path to pathogens against multiple invertebrate hosts.</title>
        <authorList>
            <person name="Zheng J."/>
            <person name="Gao Q."/>
            <person name="Liu H."/>
            <person name="Peng D."/>
            <person name="Ruan L."/>
            <person name="Sun M."/>
        </authorList>
    </citation>
    <scope>NUCLEOTIDE SEQUENCE [LARGE SCALE GENOMIC DNA]</scope>
    <source>
        <strain evidence="1">BGSC 4BB1</strain>
    </source>
</reference>
<evidence type="ECO:0000313" key="1">
    <source>
        <dbReference type="EMBL" id="OTX42711.1"/>
    </source>
</evidence>
<proteinExistence type="predicted"/>